<keyword evidence="4" id="KW-1185">Reference proteome</keyword>
<protein>
    <submittedName>
        <fullName evidence="2">Glycosyl transferase family 1</fullName>
    </submittedName>
</protein>
<dbReference type="GO" id="GO:0016740">
    <property type="term" value="F:transferase activity"/>
    <property type="evidence" value="ECO:0007669"/>
    <property type="project" value="UniProtKB-KW"/>
</dbReference>
<comment type="caution">
    <text evidence="2">The sequence shown here is derived from an EMBL/GenBank/DDBJ whole genome shotgun (WGS) entry which is preliminary data.</text>
</comment>
<dbReference type="Proteomes" id="UP000297014">
    <property type="component" value="Unassembled WGS sequence"/>
</dbReference>
<dbReference type="OrthoDB" id="5121913at2"/>
<accession>A0A094YUX4</accession>
<dbReference type="EMBL" id="ALPT02000032">
    <property type="protein sequence ID" value="KGA97302.1"/>
    <property type="molecule type" value="Genomic_DNA"/>
</dbReference>
<dbReference type="RefSeq" id="WP_003322135.1">
    <property type="nucleotide sequence ID" value="NZ_ALPT02000032.1"/>
</dbReference>
<evidence type="ECO:0000313" key="3">
    <source>
        <dbReference type="EMBL" id="THG92140.1"/>
    </source>
</evidence>
<keyword evidence="2" id="KW-0808">Transferase</keyword>
<dbReference type="InterPro" id="IPR055259">
    <property type="entry name" value="YkvP/CgeB_Glyco_trans-like"/>
</dbReference>
<sequence>MGQKKLVILILVREFWRKFPKHKSLYDLLKPLQYFADVYYWHEDGHIQDILNKFPKQPDFILHYDNANRSALAPIITGLETVSIPKGCVVIDERTDQSLRQRYFIHNKIDLIFSVTKAPFLKSFPQFKAQFRWFPFSINSRVFKDWKLPKNISGLLMGHIDSKYPFRAKVLEEMRGVGGFKYHPHMSPVDKGIFDEQFSKELNRSKIFFTCGSIYEYPVRKFFEALGSRTLLLAEYVPDIEELGFIDGIHYVVCTKDNFKEKYEYYLKHEEERKKIIDQGYQFVQCHHTSIHRAHKMVQDIKAFIQSKNKDNIN</sequence>
<evidence type="ECO:0000313" key="4">
    <source>
        <dbReference type="Proteomes" id="UP000002754"/>
    </source>
</evidence>
<name>A0A094YUX4_ALKAL</name>
<dbReference type="STRING" id="1218173.BALCAV_0210855"/>
<gene>
    <name evidence="3" type="ORF">AJ85_16620</name>
    <name evidence="2" type="ORF">BALCAV_0210855</name>
</gene>
<dbReference type="Proteomes" id="UP000002754">
    <property type="component" value="Unassembled WGS sequence"/>
</dbReference>
<reference evidence="3 5" key="2">
    <citation type="submission" date="2014-01" db="EMBL/GenBank/DDBJ databases">
        <title>Draft genome sequencing of Bacillus alcalophilus CGMCC 1.3604.</title>
        <authorList>
            <person name="Yang J."/>
            <person name="Diao L."/>
            <person name="Yang S."/>
        </authorList>
    </citation>
    <scope>NUCLEOTIDE SEQUENCE [LARGE SCALE GENOMIC DNA]</scope>
    <source>
        <strain evidence="3 5">CGMCC 1.3604</strain>
    </source>
</reference>
<dbReference type="EMBL" id="JALP01000018">
    <property type="protein sequence ID" value="THG92140.1"/>
    <property type="molecule type" value="Genomic_DNA"/>
</dbReference>
<evidence type="ECO:0000313" key="2">
    <source>
        <dbReference type="EMBL" id="KGA97302.1"/>
    </source>
</evidence>
<evidence type="ECO:0000313" key="5">
    <source>
        <dbReference type="Proteomes" id="UP000297014"/>
    </source>
</evidence>
<reference evidence="2 4" key="1">
    <citation type="journal article" date="2014" name="Genome Announc.">
        <title>Draft Genome Sequence of Bacillus alcalophilus AV1934, a Classic Alkaliphile Isolated from Human Feces in 1934.</title>
        <authorList>
            <person name="Attie O."/>
            <person name="Jayaprakash A."/>
            <person name="Shah H."/>
            <person name="Paulsen I.T."/>
            <person name="Morino M."/>
            <person name="Takahashi Y."/>
            <person name="Narumi I."/>
            <person name="Sachidanandam R."/>
            <person name="Satoh K."/>
            <person name="Ito M."/>
            <person name="Krulwich T.A."/>
        </authorList>
    </citation>
    <scope>NUCLEOTIDE SEQUENCE [LARGE SCALE GENOMIC DNA]</scope>
    <source>
        <strain evidence="2 4">AV1934</strain>
    </source>
</reference>
<proteinExistence type="predicted"/>
<dbReference type="AlphaFoldDB" id="A0A094YUX4"/>
<evidence type="ECO:0000259" key="1">
    <source>
        <dbReference type="Pfam" id="PF13524"/>
    </source>
</evidence>
<dbReference type="eggNOG" id="COG4641">
    <property type="taxonomic scope" value="Bacteria"/>
</dbReference>
<feature type="domain" description="Spore protein YkvP/CgeB glycosyl transferase-like" evidence="1">
    <location>
        <begin position="192"/>
        <end position="298"/>
    </location>
</feature>
<dbReference type="Pfam" id="PF13524">
    <property type="entry name" value="Glyco_trans_1_2"/>
    <property type="match status" value="1"/>
</dbReference>
<organism evidence="2 4">
    <name type="scientific">Alkalihalobacillus alcalophilus ATCC 27647 = CGMCC 1.3604</name>
    <dbReference type="NCBI Taxonomy" id="1218173"/>
    <lineage>
        <taxon>Bacteria</taxon>
        <taxon>Bacillati</taxon>
        <taxon>Bacillota</taxon>
        <taxon>Bacilli</taxon>
        <taxon>Bacillales</taxon>
        <taxon>Bacillaceae</taxon>
        <taxon>Alkalihalobacillus</taxon>
    </lineage>
</organism>